<feature type="domain" description="ThuA-like" evidence="1">
    <location>
        <begin position="11"/>
        <end position="261"/>
    </location>
</feature>
<evidence type="ECO:0000313" key="2">
    <source>
        <dbReference type="EMBL" id="MDQ2067949.1"/>
    </source>
</evidence>
<dbReference type="SUPFAM" id="SSF52317">
    <property type="entry name" value="Class I glutamine amidotransferase-like"/>
    <property type="match status" value="1"/>
</dbReference>
<dbReference type="Gene3D" id="3.40.50.880">
    <property type="match status" value="1"/>
</dbReference>
<dbReference type="PANTHER" id="PTHR40469">
    <property type="entry name" value="SECRETED GLYCOSYL HYDROLASE"/>
    <property type="match status" value="1"/>
</dbReference>
<dbReference type="InterPro" id="IPR029062">
    <property type="entry name" value="Class_I_gatase-like"/>
</dbReference>
<gene>
    <name evidence="2" type="ORF">Q9295_16365</name>
</gene>
<sequence length="270" mass="29606">MGFLNYKVRPRILVVGNGHSYDRTAFMAMFESFTGMECFLVEHPLAEQVLNPQSLADVDAVVLYDMPGGDPWAGDGYQVEPSAALKAGLPAMLEAGIPIVALHHAIAAWTTWPEYAEALGGALFHFPGKLRGKEVPDGGTRAGLAMTITAEDASHPLFKGLPPSFTLTDEAYLMEVFEDSVDVVARSDVEYSCRNLYSLKLAMTGERRSNRGWERPDGSNAVVWTKRSGRSALAYIQPGHDDAAYANPHYRQLVRNAIEWVISESDRSNG</sequence>
<proteinExistence type="predicted"/>
<keyword evidence="3" id="KW-1185">Reference proteome</keyword>
<dbReference type="PANTHER" id="PTHR40469:SF2">
    <property type="entry name" value="GALACTOSE-BINDING DOMAIN-LIKE SUPERFAMILY PROTEIN"/>
    <property type="match status" value="1"/>
</dbReference>
<dbReference type="EMBL" id="JAVDBT010000019">
    <property type="protein sequence ID" value="MDQ2067949.1"/>
    <property type="molecule type" value="Genomic_DNA"/>
</dbReference>
<reference evidence="2 3" key="1">
    <citation type="submission" date="2023-08" db="EMBL/GenBank/DDBJ databases">
        <title>Characterization of two Paracoccaceae strains isolated from Phycosphere and proposal of Xinfangfangia lacusdiani sp. nov.</title>
        <authorList>
            <person name="Deng Y."/>
            <person name="Zhang Y.Q."/>
        </authorList>
    </citation>
    <scope>NUCLEOTIDE SEQUENCE [LARGE SCALE GENOMIC DNA]</scope>
    <source>
        <strain evidence="2 3">CPCC 101601</strain>
    </source>
</reference>
<dbReference type="Pfam" id="PF06283">
    <property type="entry name" value="ThuA"/>
    <property type="match status" value="1"/>
</dbReference>
<name>A0ABU0W1V8_9RHOB</name>
<dbReference type="InterPro" id="IPR029010">
    <property type="entry name" value="ThuA-like"/>
</dbReference>
<accession>A0ABU0W1V8</accession>
<comment type="caution">
    <text evidence="2">The sequence shown here is derived from an EMBL/GenBank/DDBJ whole genome shotgun (WGS) entry which is preliminary data.</text>
</comment>
<dbReference type="RefSeq" id="WP_306681662.1">
    <property type="nucleotide sequence ID" value="NZ_JAVDBT010000019.1"/>
</dbReference>
<evidence type="ECO:0000313" key="3">
    <source>
        <dbReference type="Proteomes" id="UP001239680"/>
    </source>
</evidence>
<protein>
    <submittedName>
        <fullName evidence="2">ThuA domain-containing protein</fullName>
    </submittedName>
</protein>
<organism evidence="2 3">
    <name type="scientific">Pseudogemmobacter lacusdianii</name>
    <dbReference type="NCBI Taxonomy" id="3069608"/>
    <lineage>
        <taxon>Bacteria</taxon>
        <taxon>Pseudomonadati</taxon>
        <taxon>Pseudomonadota</taxon>
        <taxon>Alphaproteobacteria</taxon>
        <taxon>Rhodobacterales</taxon>
        <taxon>Paracoccaceae</taxon>
        <taxon>Pseudogemmobacter</taxon>
    </lineage>
</organism>
<dbReference type="Proteomes" id="UP001239680">
    <property type="component" value="Unassembled WGS sequence"/>
</dbReference>
<evidence type="ECO:0000259" key="1">
    <source>
        <dbReference type="Pfam" id="PF06283"/>
    </source>
</evidence>